<proteinExistence type="inferred from homology"/>
<evidence type="ECO:0000313" key="3">
    <source>
        <dbReference type="EnsemblMetazoa" id="XP_028129904.1"/>
    </source>
</evidence>
<reference evidence="3" key="2">
    <citation type="submission" date="2025-05" db="UniProtKB">
        <authorList>
            <consortium name="EnsemblMetazoa"/>
        </authorList>
    </citation>
    <scope>IDENTIFICATION</scope>
</reference>
<evidence type="ECO:0000313" key="5">
    <source>
        <dbReference type="RefSeq" id="XP_028129904.1"/>
    </source>
</evidence>
<gene>
    <name evidence="5 6" type="primary">LOC114325948</name>
</gene>
<dbReference type="Gene3D" id="2.40.128.20">
    <property type="match status" value="1"/>
</dbReference>
<dbReference type="Proteomes" id="UP001652700">
    <property type="component" value="Unplaced"/>
</dbReference>
<dbReference type="Pfam" id="PF00061">
    <property type="entry name" value="Lipocalin"/>
    <property type="match status" value="1"/>
</dbReference>
<dbReference type="AlphaFoldDB" id="A0A6P7F2M9"/>
<dbReference type="CDD" id="cd00742">
    <property type="entry name" value="FABP"/>
    <property type="match status" value="1"/>
</dbReference>
<comment type="similarity">
    <text evidence="1">Belongs to the calycin superfamily. Fatty-acid binding protein (FABP) family.</text>
</comment>
<organism evidence="5">
    <name type="scientific">Diabrotica virgifera virgifera</name>
    <name type="common">western corn rootworm</name>
    <dbReference type="NCBI Taxonomy" id="50390"/>
    <lineage>
        <taxon>Eukaryota</taxon>
        <taxon>Metazoa</taxon>
        <taxon>Ecdysozoa</taxon>
        <taxon>Arthropoda</taxon>
        <taxon>Hexapoda</taxon>
        <taxon>Insecta</taxon>
        <taxon>Pterygota</taxon>
        <taxon>Neoptera</taxon>
        <taxon>Endopterygota</taxon>
        <taxon>Coleoptera</taxon>
        <taxon>Polyphaga</taxon>
        <taxon>Cucujiformia</taxon>
        <taxon>Chrysomeloidea</taxon>
        <taxon>Chrysomelidae</taxon>
        <taxon>Galerucinae</taxon>
        <taxon>Diabroticina</taxon>
        <taxon>Diabroticites</taxon>
        <taxon>Diabrotica</taxon>
    </lineage>
</organism>
<reference evidence="5 6" key="1">
    <citation type="submission" date="2025-04" db="UniProtKB">
        <authorList>
            <consortium name="RefSeq"/>
        </authorList>
    </citation>
    <scope>IDENTIFICATION</scope>
    <source>
        <tissue evidence="5 6">Whole insect</tissue>
    </source>
</reference>
<dbReference type="PANTHER" id="PTHR11955">
    <property type="entry name" value="FATTY ACID BINDING PROTEIN"/>
    <property type="match status" value="1"/>
</dbReference>
<evidence type="ECO:0000259" key="2">
    <source>
        <dbReference type="Pfam" id="PF00061"/>
    </source>
</evidence>
<sequence length="133" mass="15243">MVQIEGIYINDRSENLDDYFLEVGVPFIPRKLLCSSKPTLEIKRENDEWTITVSTLLRTNITTFKLGAEYEEHMPGGVLRNITTLENGKLITLSLGPGDVKSKREYEFTDEGCVITYSSEKTSKVAKRYFKRI</sequence>
<feature type="domain" description="Lipocalin/cytosolic fatty-acid binding" evidence="2">
    <location>
        <begin position="11"/>
        <end position="97"/>
    </location>
</feature>
<dbReference type="InterPro" id="IPR000566">
    <property type="entry name" value="Lipocln_cytosolic_FA-bd_dom"/>
</dbReference>
<accession>A0A6P7F2M9</accession>
<dbReference type="EnsemblMetazoa" id="XM_028274103.2">
    <property type="protein sequence ID" value="XP_028129904.1"/>
    <property type="gene ID" value="LOC114325948"/>
</dbReference>
<dbReference type="InterPro" id="IPR031259">
    <property type="entry name" value="ILBP"/>
</dbReference>
<evidence type="ECO:0000313" key="6">
    <source>
        <dbReference type="RefSeq" id="XP_028129905.1"/>
    </source>
</evidence>
<dbReference type="RefSeq" id="XP_028129905.1">
    <property type="nucleotide sequence ID" value="XM_028274104.1"/>
</dbReference>
<dbReference type="SUPFAM" id="SSF50814">
    <property type="entry name" value="Lipocalins"/>
    <property type="match status" value="1"/>
</dbReference>
<dbReference type="OrthoDB" id="412780at2759"/>
<dbReference type="GeneID" id="114325948"/>
<dbReference type="RefSeq" id="XP_028129904.1">
    <property type="nucleotide sequence ID" value="XM_028274103.1"/>
</dbReference>
<evidence type="ECO:0000313" key="4">
    <source>
        <dbReference type="Proteomes" id="UP001652700"/>
    </source>
</evidence>
<protein>
    <submittedName>
        <fullName evidence="5 6">Fatty acid-binding protein homolog 6-like</fullName>
    </submittedName>
</protein>
<dbReference type="GO" id="GO:0008289">
    <property type="term" value="F:lipid binding"/>
    <property type="evidence" value="ECO:0007669"/>
    <property type="project" value="InterPro"/>
</dbReference>
<keyword evidence="4" id="KW-1185">Reference proteome</keyword>
<dbReference type="InterPro" id="IPR012674">
    <property type="entry name" value="Calycin"/>
</dbReference>
<dbReference type="KEGG" id="dvv:114325948"/>
<evidence type="ECO:0000256" key="1">
    <source>
        <dbReference type="ARBA" id="ARBA00008390"/>
    </source>
</evidence>
<name>A0A6P7F2M9_DIAVI</name>